<dbReference type="CDD" id="cd00570">
    <property type="entry name" value="GST_N_family"/>
    <property type="match status" value="1"/>
</dbReference>
<evidence type="ECO:0000313" key="4">
    <source>
        <dbReference type="Proteomes" id="UP000183400"/>
    </source>
</evidence>
<dbReference type="GO" id="GO:0016740">
    <property type="term" value="F:transferase activity"/>
    <property type="evidence" value="ECO:0007669"/>
    <property type="project" value="UniProtKB-KW"/>
</dbReference>
<reference evidence="4" key="1">
    <citation type="submission" date="2016-10" db="EMBL/GenBank/DDBJ databases">
        <authorList>
            <person name="Varghese N."/>
            <person name="Submissions S."/>
        </authorList>
    </citation>
    <scope>NUCLEOTIDE SEQUENCE [LARGE SCALE GENOMIC DNA]</scope>
    <source>
        <strain evidence="4">DSM 27839</strain>
    </source>
</reference>
<dbReference type="CDD" id="cd00299">
    <property type="entry name" value="GST_C_family"/>
    <property type="match status" value="1"/>
</dbReference>
<dbReference type="PROSITE" id="PS50404">
    <property type="entry name" value="GST_NTER"/>
    <property type="match status" value="1"/>
</dbReference>
<dbReference type="STRING" id="985054.SAMN05444358_1011787"/>
<evidence type="ECO:0000259" key="2">
    <source>
        <dbReference type="PROSITE" id="PS50405"/>
    </source>
</evidence>
<dbReference type="AlphaFoldDB" id="A0A1H2WGZ2"/>
<dbReference type="InterPro" id="IPR010987">
    <property type="entry name" value="Glutathione-S-Trfase_C-like"/>
</dbReference>
<keyword evidence="3" id="KW-0808">Transferase</keyword>
<dbReference type="PANTHER" id="PTHR43968:SF6">
    <property type="entry name" value="GLUTATHIONE S-TRANSFERASE OMEGA"/>
    <property type="match status" value="1"/>
</dbReference>
<dbReference type="RefSeq" id="WP_074736133.1">
    <property type="nucleotide sequence ID" value="NZ_FNNP01000001.1"/>
</dbReference>
<dbReference type="InterPro" id="IPR040079">
    <property type="entry name" value="Glutathione_S-Trfase"/>
</dbReference>
<evidence type="ECO:0000259" key="1">
    <source>
        <dbReference type="PROSITE" id="PS50404"/>
    </source>
</evidence>
<gene>
    <name evidence="3" type="ORF">SAMN05444358_1011787</name>
</gene>
<feature type="domain" description="GST C-terminal" evidence="2">
    <location>
        <begin position="84"/>
        <end position="204"/>
    </location>
</feature>
<dbReference type="InterPro" id="IPR036249">
    <property type="entry name" value="Thioredoxin-like_sf"/>
</dbReference>
<dbReference type="Proteomes" id="UP000183400">
    <property type="component" value="Unassembled WGS sequence"/>
</dbReference>
<dbReference type="Gene3D" id="1.20.1050.10">
    <property type="match status" value="1"/>
</dbReference>
<dbReference type="PROSITE" id="PS50405">
    <property type="entry name" value="GST_CTER"/>
    <property type="match status" value="1"/>
</dbReference>
<dbReference type="InterPro" id="IPR004046">
    <property type="entry name" value="GST_C"/>
</dbReference>
<dbReference type="OrthoDB" id="9813092at2"/>
<dbReference type="SFLD" id="SFLDG00358">
    <property type="entry name" value="Main_(cytGST)"/>
    <property type="match status" value="1"/>
</dbReference>
<dbReference type="Pfam" id="PF13409">
    <property type="entry name" value="GST_N_2"/>
    <property type="match status" value="1"/>
</dbReference>
<dbReference type="PANTHER" id="PTHR43968">
    <property type="match status" value="1"/>
</dbReference>
<dbReference type="InterPro" id="IPR036282">
    <property type="entry name" value="Glutathione-S-Trfase_C_sf"/>
</dbReference>
<protein>
    <submittedName>
        <fullName evidence="3">Glutathione S-transferase</fullName>
    </submittedName>
</protein>
<dbReference type="Pfam" id="PF00043">
    <property type="entry name" value="GST_C"/>
    <property type="match status" value="1"/>
</dbReference>
<feature type="domain" description="GST N-terminal" evidence="1">
    <location>
        <begin position="2"/>
        <end position="80"/>
    </location>
</feature>
<dbReference type="Gene3D" id="3.40.30.10">
    <property type="entry name" value="Glutaredoxin"/>
    <property type="match status" value="1"/>
</dbReference>
<organism evidence="3 4">
    <name type="scientific">Ruegeria halocynthiae</name>
    <dbReference type="NCBI Taxonomy" id="985054"/>
    <lineage>
        <taxon>Bacteria</taxon>
        <taxon>Pseudomonadati</taxon>
        <taxon>Pseudomonadota</taxon>
        <taxon>Alphaproteobacteria</taxon>
        <taxon>Rhodobacterales</taxon>
        <taxon>Roseobacteraceae</taxon>
        <taxon>Ruegeria</taxon>
    </lineage>
</organism>
<dbReference type="GO" id="GO:0005737">
    <property type="term" value="C:cytoplasm"/>
    <property type="evidence" value="ECO:0007669"/>
    <property type="project" value="TreeGrafter"/>
</dbReference>
<dbReference type="SUPFAM" id="SSF52833">
    <property type="entry name" value="Thioredoxin-like"/>
    <property type="match status" value="1"/>
</dbReference>
<evidence type="ECO:0000313" key="3">
    <source>
        <dbReference type="EMBL" id="SDW79791.1"/>
    </source>
</evidence>
<name>A0A1H2WGZ2_9RHOB</name>
<keyword evidence="4" id="KW-1185">Reference proteome</keyword>
<dbReference type="SUPFAM" id="SSF47616">
    <property type="entry name" value="GST C-terminal domain-like"/>
    <property type="match status" value="1"/>
</dbReference>
<dbReference type="InterPro" id="IPR004045">
    <property type="entry name" value="Glutathione_S-Trfase_N"/>
</dbReference>
<dbReference type="SFLD" id="SFLDS00019">
    <property type="entry name" value="Glutathione_Transferase_(cytos"/>
    <property type="match status" value="1"/>
</dbReference>
<dbReference type="EMBL" id="FNNP01000001">
    <property type="protein sequence ID" value="SDW79791.1"/>
    <property type="molecule type" value="Genomic_DNA"/>
</dbReference>
<accession>A0A1H2WGZ2</accession>
<sequence>MTKFEFVGYDFCPFCQPSIITLKEKGAEFSVTYIEPDNKQDWVYQVSPQGMTPFLLVNGKPLFESAAMNEFVNDATIGDLHPEDAFLKAQNRMWISRSYDLLGHIYELKTTNDQDVFEAEKEKLRAKLRSIDEVIGQNPFFNGSNFCLVDTAFAPVLRAIALLDGHFSTGILEALPNVARWSSNILNRPSVRASVVENFDAVSVAKIAASNAFVVRQRDTAAA</sequence>
<proteinExistence type="predicted"/>
<dbReference type="InterPro" id="IPR050983">
    <property type="entry name" value="GST_Omega/HSP26"/>
</dbReference>